<dbReference type="AlphaFoldDB" id="A0A1W6N441"/>
<dbReference type="InterPro" id="IPR011907">
    <property type="entry name" value="RNase_III"/>
</dbReference>
<dbReference type="GO" id="GO:0006397">
    <property type="term" value="P:mRNA processing"/>
    <property type="evidence" value="ECO:0007669"/>
    <property type="project" value="UniProtKB-UniRule"/>
</dbReference>
<sequence length="233" mass="26061">MTVVTDLQGLCDKISYQFKNVNLLEESLTHSSHVSRDKGKGYSNERLEFLGDRVLGLVIATKLFKDFPKDVEGLLARRHAHLVSRDTLAEVALKIELQNHVILARSEKSSGGQMKPSVLANACEALIAALYLDGGYEAAESFIEFYWREMILNMRDAPKDDKSLLQEWAQGRGLGTPTYQLKSQEGPDHAPRFQVDVIIKGYNNVQGEGLSKRHAEQDAARNMLNFLNSEGLL</sequence>
<dbReference type="GO" id="GO:0046872">
    <property type="term" value="F:metal ion binding"/>
    <property type="evidence" value="ECO:0007669"/>
    <property type="project" value="UniProtKB-KW"/>
</dbReference>
<dbReference type="SMART" id="SM00358">
    <property type="entry name" value="DSRM"/>
    <property type="match status" value="1"/>
</dbReference>
<dbReference type="FunFam" id="3.30.160.20:FF:000003">
    <property type="entry name" value="Ribonuclease 3"/>
    <property type="match status" value="1"/>
</dbReference>
<feature type="binding site" evidence="15">
    <location>
        <position position="48"/>
    </location>
    <ligand>
        <name>Mg(2+)</name>
        <dbReference type="ChEBI" id="CHEBI:18420"/>
    </ligand>
</feature>
<dbReference type="GO" id="GO:0006364">
    <property type="term" value="P:rRNA processing"/>
    <property type="evidence" value="ECO:0007669"/>
    <property type="project" value="UniProtKB-UniRule"/>
</dbReference>
<dbReference type="KEGG" id="naf:GQ61_03545"/>
<dbReference type="Pfam" id="PF00035">
    <property type="entry name" value="dsrm"/>
    <property type="match status" value="1"/>
</dbReference>
<dbReference type="EMBL" id="CP008743">
    <property type="protein sequence ID" value="ARN84546.1"/>
    <property type="molecule type" value="Genomic_DNA"/>
</dbReference>
<feature type="active site" evidence="15">
    <location>
        <position position="124"/>
    </location>
</feature>
<evidence type="ECO:0000256" key="4">
    <source>
        <dbReference type="ARBA" id="ARBA00011738"/>
    </source>
</evidence>
<keyword evidence="11 15" id="KW-0255">Endonuclease</keyword>
<evidence type="ECO:0000256" key="9">
    <source>
        <dbReference type="ARBA" id="ARBA00022722"/>
    </source>
</evidence>
<keyword evidence="5 15" id="KW-0963">Cytoplasm</keyword>
<evidence type="ECO:0000313" key="19">
    <source>
        <dbReference type="Proteomes" id="UP000237351"/>
    </source>
</evidence>
<dbReference type="SUPFAM" id="SSF69065">
    <property type="entry name" value="RNase III domain-like"/>
    <property type="match status" value="1"/>
</dbReference>
<dbReference type="CDD" id="cd10845">
    <property type="entry name" value="DSRM_RNAse_III_family"/>
    <property type="match status" value="1"/>
</dbReference>
<dbReference type="SUPFAM" id="SSF54768">
    <property type="entry name" value="dsRNA-binding domain-like"/>
    <property type="match status" value="1"/>
</dbReference>
<dbReference type="STRING" id="1414854.GQ61_03545"/>
<evidence type="ECO:0000256" key="2">
    <source>
        <dbReference type="ARBA" id="ARBA00004496"/>
    </source>
</evidence>
<keyword evidence="19" id="KW-1185">Reference proteome</keyword>
<accession>A0A1W6N441</accession>
<dbReference type="PROSITE" id="PS00517">
    <property type="entry name" value="RNASE_3_1"/>
    <property type="match status" value="1"/>
</dbReference>
<keyword evidence="10 15" id="KW-0479">Metal-binding</keyword>
<evidence type="ECO:0000256" key="7">
    <source>
        <dbReference type="ARBA" id="ARBA00022664"/>
    </source>
</evidence>
<evidence type="ECO:0000256" key="6">
    <source>
        <dbReference type="ARBA" id="ARBA00022552"/>
    </source>
</evidence>
<evidence type="ECO:0000256" key="3">
    <source>
        <dbReference type="ARBA" id="ARBA00010183"/>
    </source>
</evidence>
<evidence type="ECO:0000256" key="1">
    <source>
        <dbReference type="ARBA" id="ARBA00000109"/>
    </source>
</evidence>
<dbReference type="GO" id="GO:0042802">
    <property type="term" value="F:identical protein binding"/>
    <property type="evidence" value="ECO:0007669"/>
    <property type="project" value="UniProtKB-ARBA"/>
</dbReference>
<dbReference type="InterPro" id="IPR036389">
    <property type="entry name" value="RNase_III_sf"/>
</dbReference>
<keyword evidence="14 15" id="KW-0694">RNA-binding</keyword>
<feature type="domain" description="DRBM" evidence="16">
    <location>
        <begin position="160"/>
        <end position="229"/>
    </location>
</feature>
<dbReference type="CDD" id="cd00593">
    <property type="entry name" value="RIBOc"/>
    <property type="match status" value="1"/>
</dbReference>
<dbReference type="HAMAP" id="MF_00104">
    <property type="entry name" value="RNase_III"/>
    <property type="match status" value="1"/>
</dbReference>
<dbReference type="Gene3D" id="3.30.160.20">
    <property type="match status" value="1"/>
</dbReference>
<comment type="subcellular location">
    <subcellularLocation>
        <location evidence="2 15">Cytoplasm</location>
    </subcellularLocation>
</comment>
<dbReference type="PROSITE" id="PS50142">
    <property type="entry name" value="RNASE_3_2"/>
    <property type="match status" value="1"/>
</dbReference>
<dbReference type="Pfam" id="PF14622">
    <property type="entry name" value="Ribonucleas_3_3"/>
    <property type="match status" value="1"/>
</dbReference>
<comment type="cofactor">
    <cofactor evidence="15">
        <name>Mg(2+)</name>
        <dbReference type="ChEBI" id="CHEBI:18420"/>
    </cofactor>
</comment>
<keyword evidence="8 15" id="KW-0819">tRNA processing</keyword>
<dbReference type="Proteomes" id="UP000237351">
    <property type="component" value="Chromosome"/>
</dbReference>
<keyword evidence="15" id="KW-0699">rRNA-binding</keyword>
<proteinExistence type="inferred from homology"/>
<dbReference type="PANTHER" id="PTHR11207:SF0">
    <property type="entry name" value="RIBONUCLEASE 3"/>
    <property type="match status" value="1"/>
</dbReference>
<name>A0A1W6N441_9PROT</name>
<feature type="binding site" evidence="15">
    <location>
        <position position="124"/>
    </location>
    <ligand>
        <name>Mg(2+)</name>
        <dbReference type="ChEBI" id="CHEBI:18420"/>
    </ligand>
</feature>
<evidence type="ECO:0000259" key="16">
    <source>
        <dbReference type="PROSITE" id="PS50137"/>
    </source>
</evidence>
<dbReference type="PROSITE" id="PS50137">
    <property type="entry name" value="DS_RBD"/>
    <property type="match status" value="1"/>
</dbReference>
<dbReference type="GO" id="GO:0010468">
    <property type="term" value="P:regulation of gene expression"/>
    <property type="evidence" value="ECO:0007669"/>
    <property type="project" value="TreeGrafter"/>
</dbReference>
<evidence type="ECO:0000256" key="10">
    <source>
        <dbReference type="ARBA" id="ARBA00022723"/>
    </source>
</evidence>
<evidence type="ECO:0000256" key="11">
    <source>
        <dbReference type="ARBA" id="ARBA00022759"/>
    </source>
</evidence>
<evidence type="ECO:0000256" key="15">
    <source>
        <dbReference type="HAMAP-Rule" id="MF_00104"/>
    </source>
</evidence>
<evidence type="ECO:0000256" key="14">
    <source>
        <dbReference type="ARBA" id="ARBA00022884"/>
    </source>
</evidence>
<dbReference type="EC" id="3.1.26.3" evidence="15"/>
<dbReference type="InterPro" id="IPR000999">
    <property type="entry name" value="RNase_III_dom"/>
</dbReference>
<evidence type="ECO:0000256" key="13">
    <source>
        <dbReference type="ARBA" id="ARBA00022842"/>
    </source>
</evidence>
<dbReference type="GO" id="GO:0008033">
    <property type="term" value="P:tRNA processing"/>
    <property type="evidence" value="ECO:0007669"/>
    <property type="project" value="UniProtKB-KW"/>
</dbReference>
<gene>
    <name evidence="15" type="primary">rnc</name>
    <name evidence="18" type="ORF">GQ61_03545</name>
</gene>
<dbReference type="GO" id="GO:0019843">
    <property type="term" value="F:rRNA binding"/>
    <property type="evidence" value="ECO:0007669"/>
    <property type="project" value="UniProtKB-KW"/>
</dbReference>
<dbReference type="NCBIfam" id="TIGR02191">
    <property type="entry name" value="RNaseIII"/>
    <property type="match status" value="1"/>
</dbReference>
<evidence type="ECO:0000256" key="8">
    <source>
        <dbReference type="ARBA" id="ARBA00022694"/>
    </source>
</evidence>
<protein>
    <recommendedName>
        <fullName evidence="15">Ribonuclease 3</fullName>
        <ecNumber evidence="15">3.1.26.3</ecNumber>
    </recommendedName>
    <alternativeName>
        <fullName evidence="15">Ribonuclease III</fullName>
        <shortName evidence="15">RNase III</shortName>
    </alternativeName>
</protein>
<dbReference type="GO" id="GO:0004525">
    <property type="term" value="F:ribonuclease III activity"/>
    <property type="evidence" value="ECO:0007669"/>
    <property type="project" value="UniProtKB-UniRule"/>
</dbReference>
<keyword evidence="12 15" id="KW-0378">Hydrolase</keyword>
<dbReference type="FunFam" id="1.10.1520.10:FF:000001">
    <property type="entry name" value="Ribonuclease 3"/>
    <property type="match status" value="1"/>
</dbReference>
<evidence type="ECO:0000256" key="5">
    <source>
        <dbReference type="ARBA" id="ARBA00022490"/>
    </source>
</evidence>
<organism evidence="18 19">
    <name type="scientific">Candidatus Nucleicultrix amoebiphila FS5</name>
    <dbReference type="NCBI Taxonomy" id="1414854"/>
    <lineage>
        <taxon>Bacteria</taxon>
        <taxon>Pseudomonadati</taxon>
        <taxon>Pseudomonadota</taxon>
        <taxon>Alphaproteobacteria</taxon>
        <taxon>Holosporales</taxon>
        <taxon>Candidatus Nucleicultricaceae</taxon>
        <taxon>Candidatus Nucleicultrix</taxon>
    </lineage>
</organism>
<dbReference type="SMART" id="SM00535">
    <property type="entry name" value="RIBOc"/>
    <property type="match status" value="1"/>
</dbReference>
<evidence type="ECO:0000259" key="17">
    <source>
        <dbReference type="PROSITE" id="PS50142"/>
    </source>
</evidence>
<dbReference type="PANTHER" id="PTHR11207">
    <property type="entry name" value="RIBONUCLEASE III"/>
    <property type="match status" value="1"/>
</dbReference>
<reference evidence="18 19" key="1">
    <citation type="submission" date="2014-06" db="EMBL/GenBank/DDBJ databases">
        <title>The genome of the endonuclear symbiont Nucleicultrix amoebiphila.</title>
        <authorList>
            <person name="Schulz F."/>
            <person name="Horn M."/>
        </authorList>
    </citation>
    <scope>NUCLEOTIDE SEQUENCE [LARGE SCALE GENOMIC DNA]</scope>
    <source>
        <strain evidence="18 19">FS5</strain>
    </source>
</reference>
<keyword evidence="13 15" id="KW-0460">Magnesium</keyword>
<evidence type="ECO:0000313" key="18">
    <source>
        <dbReference type="EMBL" id="ARN84546.1"/>
    </source>
</evidence>
<evidence type="ECO:0000256" key="12">
    <source>
        <dbReference type="ARBA" id="ARBA00022801"/>
    </source>
</evidence>
<keyword evidence="7 15" id="KW-0507">mRNA processing</keyword>
<dbReference type="Gene3D" id="1.10.1520.10">
    <property type="entry name" value="Ribonuclease III domain"/>
    <property type="match status" value="1"/>
</dbReference>
<feature type="binding site" evidence="15">
    <location>
        <position position="121"/>
    </location>
    <ligand>
        <name>Mg(2+)</name>
        <dbReference type="ChEBI" id="CHEBI:18420"/>
    </ligand>
</feature>
<comment type="function">
    <text evidence="15">Digests double-stranded RNA. Involved in the processing of primary rRNA transcript to yield the immediate precursors to the large and small rRNAs (23S and 16S). Processes some mRNAs, and tRNAs when they are encoded in the rRNA operon. Processes pre-crRNA and tracrRNA of type II CRISPR loci if present in the organism.</text>
</comment>
<dbReference type="InterPro" id="IPR014720">
    <property type="entry name" value="dsRBD_dom"/>
</dbReference>
<keyword evidence="9 15" id="KW-0540">Nuclease</keyword>
<keyword evidence="6 15" id="KW-0698">rRNA processing</keyword>
<feature type="domain" description="RNase III" evidence="17">
    <location>
        <begin position="7"/>
        <end position="135"/>
    </location>
</feature>
<comment type="catalytic activity">
    <reaction evidence="1 15">
        <text>Endonucleolytic cleavage to 5'-phosphomonoester.</text>
        <dbReference type="EC" id="3.1.26.3"/>
    </reaction>
</comment>
<comment type="similarity">
    <text evidence="3">Belongs to the ribonuclease III family.</text>
</comment>
<dbReference type="GO" id="GO:0003725">
    <property type="term" value="F:double-stranded RNA binding"/>
    <property type="evidence" value="ECO:0007669"/>
    <property type="project" value="TreeGrafter"/>
</dbReference>
<dbReference type="GO" id="GO:0005737">
    <property type="term" value="C:cytoplasm"/>
    <property type="evidence" value="ECO:0007669"/>
    <property type="project" value="UniProtKB-SubCell"/>
</dbReference>
<comment type="subunit">
    <text evidence="4 15">Homodimer.</text>
</comment>
<feature type="active site" evidence="15">
    <location>
        <position position="52"/>
    </location>
</feature>